<accession>A0ABM1PC54</accession>
<feature type="domain" description="TM2" evidence="9">
    <location>
        <begin position="95"/>
        <end position="138"/>
    </location>
</feature>
<keyword evidence="4 8" id="KW-0732">Signal</keyword>
<keyword evidence="3" id="KW-0812">Transmembrane</keyword>
<evidence type="ECO:0000256" key="8">
    <source>
        <dbReference type="SAM" id="SignalP"/>
    </source>
</evidence>
<evidence type="ECO:0000256" key="7">
    <source>
        <dbReference type="ARBA" id="ARBA00023180"/>
    </source>
</evidence>
<dbReference type="Proteomes" id="UP000694904">
    <property type="component" value="Chromosome 5"/>
</dbReference>
<evidence type="ECO:0000256" key="5">
    <source>
        <dbReference type="ARBA" id="ARBA00022989"/>
    </source>
</evidence>
<keyword evidence="6" id="KW-0472">Membrane</keyword>
<dbReference type="GeneID" id="108615067"/>
<protein>
    <submittedName>
        <fullName evidence="11">TM2 domain-containing protein CG10795</fullName>
    </submittedName>
</protein>
<evidence type="ECO:0000256" key="2">
    <source>
        <dbReference type="ARBA" id="ARBA00008284"/>
    </source>
</evidence>
<evidence type="ECO:0000256" key="1">
    <source>
        <dbReference type="ARBA" id="ARBA00004141"/>
    </source>
</evidence>
<evidence type="ECO:0000256" key="6">
    <source>
        <dbReference type="ARBA" id="ARBA00023136"/>
    </source>
</evidence>
<evidence type="ECO:0000256" key="3">
    <source>
        <dbReference type="ARBA" id="ARBA00022692"/>
    </source>
</evidence>
<evidence type="ECO:0000259" key="9">
    <source>
        <dbReference type="Pfam" id="PF05154"/>
    </source>
</evidence>
<name>A0ABM1PC54_DROAR</name>
<reference evidence="11" key="3">
    <citation type="submission" date="2025-08" db="UniProtKB">
        <authorList>
            <consortium name="RefSeq"/>
        </authorList>
    </citation>
    <scope>IDENTIFICATION</scope>
    <source>
        <tissue evidence="11">Whole organism</tissue>
    </source>
</reference>
<keyword evidence="5" id="KW-1133">Transmembrane helix</keyword>
<reference evidence="10" key="2">
    <citation type="journal article" date="2016" name="G3 (Bethesda)">
        <title>Genome Evolution in Three Species of Cactophilic Drosophila.</title>
        <authorList>
            <person name="Sanchez-Flores A."/>
            <person name="Penazola F."/>
            <person name="Carpinteyro-Ponce J."/>
            <person name="Nazario-Yepiz N."/>
            <person name="Abreu-Goodger C."/>
            <person name="Machado C.A."/>
            <person name="Markow T.A."/>
        </authorList>
    </citation>
    <scope>NUCLEOTIDE SEQUENCE [LARGE SCALE GENOMIC DNA]</scope>
</reference>
<dbReference type="PANTHER" id="PTHR21016">
    <property type="entry name" value="BETA-AMYLOID BINDING PROTEIN-RELATED"/>
    <property type="match status" value="1"/>
</dbReference>
<evidence type="ECO:0000313" key="10">
    <source>
        <dbReference type="Proteomes" id="UP000694904"/>
    </source>
</evidence>
<proteinExistence type="inferred from homology"/>
<dbReference type="RefSeq" id="XP_017864790.1">
    <property type="nucleotide sequence ID" value="XM_018009301.1"/>
</dbReference>
<keyword evidence="10" id="KW-1185">Reference proteome</keyword>
<reference evidence="10" key="1">
    <citation type="journal article" date="1997" name="Nucleic Acids Res.">
        <title>tRNAscan-SE: a program for improved detection of transfer RNA genes in genomic sequence.</title>
        <authorList>
            <person name="Lowe T.M."/>
            <person name="Eddy S.R."/>
        </authorList>
    </citation>
    <scope>NUCLEOTIDE SEQUENCE [LARGE SCALE GENOMIC DNA]</scope>
</reference>
<keyword evidence="7" id="KW-0325">Glycoprotein</keyword>
<sequence>MLWYVALLLLLLSYVSQTEPVTVDCNELLMGQFMCPDPAKNHIDPKTQQLRGCTKQNRARVWCIAAPEINCTETGNSTFTREMPCKWTNGYHLDTTLLLSVFLGMFGVDRFYLGYPGIGLLKLCTLGGMFLGQLIDIILIALQVVGPADGSAYVIPYYGAGISIVRSDNTTYRYCNQLSCMQP</sequence>
<evidence type="ECO:0000256" key="4">
    <source>
        <dbReference type="ARBA" id="ARBA00022729"/>
    </source>
</evidence>
<dbReference type="PANTHER" id="PTHR21016:SF1">
    <property type="entry name" value="TM2 DOMAIN-CONTAINING PROTEIN 1"/>
    <property type="match status" value="1"/>
</dbReference>
<evidence type="ECO:0000313" key="11">
    <source>
        <dbReference type="RefSeq" id="XP_017864790.1"/>
    </source>
</evidence>
<organism evidence="10 11">
    <name type="scientific">Drosophila arizonae</name>
    <name type="common">Fruit fly</name>
    <dbReference type="NCBI Taxonomy" id="7263"/>
    <lineage>
        <taxon>Eukaryota</taxon>
        <taxon>Metazoa</taxon>
        <taxon>Ecdysozoa</taxon>
        <taxon>Arthropoda</taxon>
        <taxon>Hexapoda</taxon>
        <taxon>Insecta</taxon>
        <taxon>Pterygota</taxon>
        <taxon>Neoptera</taxon>
        <taxon>Endopterygota</taxon>
        <taxon>Diptera</taxon>
        <taxon>Brachycera</taxon>
        <taxon>Muscomorpha</taxon>
        <taxon>Ephydroidea</taxon>
        <taxon>Drosophilidae</taxon>
        <taxon>Drosophila</taxon>
    </lineage>
</organism>
<feature type="signal peptide" evidence="8">
    <location>
        <begin position="1"/>
        <end position="18"/>
    </location>
</feature>
<gene>
    <name evidence="11" type="primary">LOC108615067</name>
</gene>
<dbReference type="InterPro" id="IPR050932">
    <property type="entry name" value="TM2D1-3-like"/>
</dbReference>
<comment type="similarity">
    <text evidence="2">Belongs to the TM2 family.</text>
</comment>
<dbReference type="Pfam" id="PF05154">
    <property type="entry name" value="TM2"/>
    <property type="match status" value="1"/>
</dbReference>
<dbReference type="InterPro" id="IPR007829">
    <property type="entry name" value="TM2"/>
</dbReference>
<comment type="subcellular location">
    <subcellularLocation>
        <location evidence="1">Membrane</location>
        <topology evidence="1">Multi-pass membrane protein</topology>
    </subcellularLocation>
</comment>
<feature type="chain" id="PRO_5047120570" evidence="8">
    <location>
        <begin position="19"/>
        <end position="183"/>
    </location>
</feature>